<dbReference type="EMBL" id="AORV01000033">
    <property type="protein sequence ID" value="EMS71823.1"/>
    <property type="molecule type" value="Genomic_DNA"/>
</dbReference>
<gene>
    <name evidence="1" type="ORF">CTER_2234</name>
</gene>
<accession>S0FTK5</accession>
<protein>
    <submittedName>
        <fullName evidence="1">Uncharacterized protein</fullName>
    </submittedName>
</protein>
<evidence type="ECO:0000313" key="1">
    <source>
        <dbReference type="EMBL" id="EMS71823.1"/>
    </source>
</evidence>
<keyword evidence="2" id="KW-1185">Reference proteome</keyword>
<organism evidence="1 2">
    <name type="scientific">Ruminiclostridium cellobioparum subsp. termitidis CT1112</name>
    <dbReference type="NCBI Taxonomy" id="1195236"/>
    <lineage>
        <taxon>Bacteria</taxon>
        <taxon>Bacillati</taxon>
        <taxon>Bacillota</taxon>
        <taxon>Clostridia</taxon>
        <taxon>Eubacteriales</taxon>
        <taxon>Oscillospiraceae</taxon>
        <taxon>Ruminiclostridium</taxon>
    </lineage>
</organism>
<dbReference type="AlphaFoldDB" id="S0FTK5"/>
<proteinExistence type="predicted"/>
<sequence>MKKSIILSIIFLANLIMAAGISTYRTVYTTTYIEDFA</sequence>
<reference evidence="1 2" key="1">
    <citation type="journal article" date="2013" name="Genome Announc.">
        <title>Draft Genome Sequence of the Cellulolytic, Mesophilic, Anaerobic Bacterium Clostridium termitidis Strain CT1112 (DSM 5398).</title>
        <authorList>
            <person name="Lal S."/>
            <person name="Ramachandran U."/>
            <person name="Zhang X."/>
            <person name="Munir R."/>
            <person name="Sparling R."/>
            <person name="Levin D.B."/>
        </authorList>
    </citation>
    <scope>NUCLEOTIDE SEQUENCE [LARGE SCALE GENOMIC DNA]</scope>
    <source>
        <strain evidence="1 2">CT1112</strain>
    </source>
</reference>
<comment type="caution">
    <text evidence="1">The sequence shown here is derived from an EMBL/GenBank/DDBJ whole genome shotgun (WGS) entry which is preliminary data.</text>
</comment>
<dbReference type="Proteomes" id="UP000014155">
    <property type="component" value="Unassembled WGS sequence"/>
</dbReference>
<evidence type="ECO:0000313" key="2">
    <source>
        <dbReference type="Proteomes" id="UP000014155"/>
    </source>
</evidence>
<name>S0FTK5_RUMCE</name>